<gene>
    <name evidence="2" type="ORF">CROQUDRAFT_674614</name>
</gene>
<accession>A0A9P6N7M9</accession>
<sequence>MSRLQSVILFTTYFYSLVPSPLPVQGAPSESVRNVPAKISRRNYAPDISGASIEVHNGARKWNVNAPTAQTVENESGRLSRPIPLTRRQGSTLTRQYGSSSSNNFVNPGDLSATPLKNLHNQPQPERAYDANPEQTRQTRDTSGGDIRGDEGQVNTIPGANWDDALHASQRSFINTEQPLQTLRVLVNGAPPDQHSTISNENPGLRSNIGQGNENTVEFNGFNGQPGLSRQNTASNVIEFSNPVEVSGGNSRTVIQYTDGLNIDTISTNPHTLNVELNQQPPSTDFVTPLDPSRRPVGGPWVPLTGYSYVMSFENSNPDDLIMRIQVPYNQDQLNARGVSDSNVYLALYEPMRGGWVIDVDRSENRRDARITEINAIAAPRGEYILLARQTSESNDESNSFLRFGTSPQNLFNVLPPPPGSNMPPLQIGSWQDGSKVLIRSSGPMQIQMSIGNLSEQAIPNGFRAASRYACLIDSTSSSNQVTVITHLQMPYVPTQLSQRNIEPAGLMVLGRPLNSGGSYQVLSSTSLTGSDVLMNTPMTMSSGEFILAAPENSIGQPMIPQVSPVAGGTLGQNRQAAIPTEASLSKGMTEFAPVSPLIASGTSVSISPPPVRTIADQLSAGSSIQPNTLPPIQQIGGTSTRISDLQNAQIRAQTNNALAQSAFGSSNVNVGTSRAFNIDPSFGNGEQGNFQVGSTSVSPVSPIAINPVMMLPVGSSAGQAGDLGFPSAIKFGQRIRRWE</sequence>
<dbReference type="OrthoDB" id="6513042at2759"/>
<evidence type="ECO:0000256" key="1">
    <source>
        <dbReference type="SAM" id="MobiDB-lite"/>
    </source>
</evidence>
<evidence type="ECO:0000313" key="3">
    <source>
        <dbReference type="Proteomes" id="UP000886653"/>
    </source>
</evidence>
<evidence type="ECO:0000313" key="2">
    <source>
        <dbReference type="EMBL" id="KAG0140502.1"/>
    </source>
</evidence>
<organism evidence="2 3">
    <name type="scientific">Cronartium quercuum f. sp. fusiforme G11</name>
    <dbReference type="NCBI Taxonomy" id="708437"/>
    <lineage>
        <taxon>Eukaryota</taxon>
        <taxon>Fungi</taxon>
        <taxon>Dikarya</taxon>
        <taxon>Basidiomycota</taxon>
        <taxon>Pucciniomycotina</taxon>
        <taxon>Pucciniomycetes</taxon>
        <taxon>Pucciniales</taxon>
        <taxon>Coleosporiaceae</taxon>
        <taxon>Cronartium</taxon>
    </lineage>
</organism>
<feature type="region of interest" description="Disordered" evidence="1">
    <location>
        <begin position="71"/>
        <end position="160"/>
    </location>
</feature>
<dbReference type="EMBL" id="MU167439">
    <property type="protein sequence ID" value="KAG0140502.1"/>
    <property type="molecule type" value="Genomic_DNA"/>
</dbReference>
<proteinExistence type="predicted"/>
<keyword evidence="3" id="KW-1185">Reference proteome</keyword>
<dbReference type="Proteomes" id="UP000886653">
    <property type="component" value="Unassembled WGS sequence"/>
</dbReference>
<comment type="caution">
    <text evidence="2">The sequence shown here is derived from an EMBL/GenBank/DDBJ whole genome shotgun (WGS) entry which is preliminary data.</text>
</comment>
<dbReference type="AlphaFoldDB" id="A0A9P6N7M9"/>
<feature type="compositionally biased region" description="Polar residues" evidence="1">
    <location>
        <begin position="88"/>
        <end position="106"/>
    </location>
</feature>
<protein>
    <submittedName>
        <fullName evidence="2">Uncharacterized protein</fullName>
    </submittedName>
</protein>
<reference evidence="2" key="1">
    <citation type="submission" date="2013-11" db="EMBL/GenBank/DDBJ databases">
        <title>Genome sequence of the fusiform rust pathogen reveals effectors for host alternation and coevolution with pine.</title>
        <authorList>
            <consortium name="DOE Joint Genome Institute"/>
            <person name="Smith K."/>
            <person name="Pendleton A."/>
            <person name="Kubisiak T."/>
            <person name="Anderson C."/>
            <person name="Salamov A."/>
            <person name="Aerts A."/>
            <person name="Riley R."/>
            <person name="Clum A."/>
            <person name="Lindquist E."/>
            <person name="Ence D."/>
            <person name="Campbell M."/>
            <person name="Kronenberg Z."/>
            <person name="Feau N."/>
            <person name="Dhillon B."/>
            <person name="Hamelin R."/>
            <person name="Burleigh J."/>
            <person name="Smith J."/>
            <person name="Yandell M."/>
            <person name="Nelson C."/>
            <person name="Grigoriev I."/>
            <person name="Davis J."/>
        </authorList>
    </citation>
    <scope>NUCLEOTIDE SEQUENCE</scope>
    <source>
        <strain evidence="2">G11</strain>
    </source>
</reference>
<name>A0A9P6N7M9_9BASI</name>